<proteinExistence type="predicted"/>
<evidence type="ECO:0000313" key="1">
    <source>
        <dbReference type="EMBL" id="SFK15341.1"/>
    </source>
</evidence>
<organism evidence="1 2">
    <name type="scientific">Halobacillus dabanensis</name>
    <dbReference type="NCBI Taxonomy" id="240302"/>
    <lineage>
        <taxon>Bacteria</taxon>
        <taxon>Bacillati</taxon>
        <taxon>Bacillota</taxon>
        <taxon>Bacilli</taxon>
        <taxon>Bacillales</taxon>
        <taxon>Bacillaceae</taxon>
        <taxon>Halobacillus</taxon>
    </lineage>
</organism>
<reference evidence="2" key="1">
    <citation type="submission" date="2016-10" db="EMBL/GenBank/DDBJ databases">
        <authorList>
            <person name="Varghese N."/>
            <person name="Submissions S."/>
        </authorList>
    </citation>
    <scope>NUCLEOTIDE SEQUENCE [LARGE SCALE GENOMIC DNA]</scope>
    <source>
        <strain evidence="2">CGMCC 1.3704</strain>
    </source>
</reference>
<gene>
    <name evidence="1" type="ORF">SAMN04487936_10838</name>
</gene>
<keyword evidence="2" id="KW-1185">Reference proteome</keyword>
<name>A0A1I3X8U2_HALDA</name>
<dbReference type="AlphaFoldDB" id="A0A1I3X8U2"/>
<evidence type="ECO:0000313" key="2">
    <source>
        <dbReference type="Proteomes" id="UP000183557"/>
    </source>
</evidence>
<dbReference type="EMBL" id="FOSB01000008">
    <property type="protein sequence ID" value="SFK15341.1"/>
    <property type="molecule type" value="Genomic_DNA"/>
</dbReference>
<protein>
    <submittedName>
        <fullName evidence="1">Uncharacterized protein</fullName>
    </submittedName>
</protein>
<sequence>MSIRYPYDGNLAIERYIPIGQGYWKTLLPGKGIRLSLTSNGVVEKLRDSRGRRK</sequence>
<dbReference type="Proteomes" id="UP000183557">
    <property type="component" value="Unassembled WGS sequence"/>
</dbReference>
<accession>A0A1I3X8U2</accession>